<evidence type="ECO:0000259" key="1">
    <source>
        <dbReference type="Pfam" id="PF04321"/>
    </source>
</evidence>
<evidence type="ECO:0000313" key="4">
    <source>
        <dbReference type="Proteomes" id="UP000076959"/>
    </source>
</evidence>
<dbReference type="InterPro" id="IPR016040">
    <property type="entry name" value="NAD(P)-bd_dom"/>
</dbReference>
<protein>
    <submittedName>
        <fullName evidence="3">Epimerase</fullName>
    </submittedName>
</protein>
<accession>A0A176YBC2</accession>
<dbReference type="AlphaFoldDB" id="A0A176YBC2"/>
<keyword evidence="4" id="KW-1185">Reference proteome</keyword>
<sequence length="312" mass="33867">MDRRMNRVTVFGGTGFVGRRVVRHLSESAVMVRAASRHLAPAEGDNVEHVIADAHDERSIEAAVMGTDGVINAISLYAEHGGDTFHSVHVEAAARIARVARQAGIKRFVHLSGIGADPASSSPYIRSRGEGEAAVQATFPGAAVIRSAVMFAPDDVFLTTILGLLRTLPAYPLFGDGRTRLQPVHVDDVAAAIAQVLRQTQRPYPIYELAGPRVYSYEELLRTIARTAGLRPMLVRIPFAFWNAAAGLAEILPRPPLTRNQVELMQIDTTASGSRPGFGLLGISPRSLEEELKAMLKQTNEETQTPKETRTS</sequence>
<dbReference type="CDD" id="cd05271">
    <property type="entry name" value="NDUFA9_like_SDR_a"/>
    <property type="match status" value="1"/>
</dbReference>
<evidence type="ECO:0000259" key="2">
    <source>
        <dbReference type="Pfam" id="PF13460"/>
    </source>
</evidence>
<dbReference type="PANTHER" id="PTHR12126">
    <property type="entry name" value="NADH-UBIQUINONE OXIDOREDUCTASE 39 KDA SUBUNIT-RELATED"/>
    <property type="match status" value="1"/>
</dbReference>
<reference evidence="3 4" key="1">
    <citation type="submission" date="2016-03" db="EMBL/GenBank/DDBJ databases">
        <title>Draft Genome Sequence of the Strain BR 10245 (Bradyrhizobium sp.) isolated from nodules of Centrolobium paraense.</title>
        <authorList>
            <person name="Simoes-Araujo J.L.Sr."/>
            <person name="Barauna A.C."/>
            <person name="Silva K."/>
            <person name="Zilli J.E."/>
        </authorList>
    </citation>
    <scope>NUCLEOTIDE SEQUENCE [LARGE SCALE GENOMIC DNA]</scope>
    <source>
        <strain evidence="3 4">BR 10245</strain>
    </source>
</reference>
<dbReference type="InterPro" id="IPR051207">
    <property type="entry name" value="ComplexI_NDUFA9_subunit"/>
</dbReference>
<dbReference type="STRING" id="1505087.AYJ54_31690"/>
<dbReference type="Gene3D" id="3.40.50.720">
    <property type="entry name" value="NAD(P)-binding Rossmann-like Domain"/>
    <property type="match status" value="1"/>
</dbReference>
<dbReference type="EMBL" id="LUUB01000113">
    <property type="protein sequence ID" value="OAF00432.1"/>
    <property type="molecule type" value="Genomic_DNA"/>
</dbReference>
<dbReference type="Pfam" id="PF13460">
    <property type="entry name" value="NAD_binding_10"/>
    <property type="match status" value="1"/>
</dbReference>
<name>A0A176YBC2_9BRAD</name>
<proteinExistence type="predicted"/>
<dbReference type="SUPFAM" id="SSF51735">
    <property type="entry name" value="NAD(P)-binding Rossmann-fold domains"/>
    <property type="match status" value="1"/>
</dbReference>
<dbReference type="Proteomes" id="UP000076959">
    <property type="component" value="Unassembled WGS sequence"/>
</dbReference>
<dbReference type="InterPro" id="IPR036291">
    <property type="entry name" value="NAD(P)-bd_dom_sf"/>
</dbReference>
<feature type="domain" description="RmlD-like substrate binding" evidence="1">
    <location>
        <begin position="122"/>
        <end position="232"/>
    </location>
</feature>
<dbReference type="OrthoDB" id="9776313at2"/>
<dbReference type="InterPro" id="IPR029903">
    <property type="entry name" value="RmlD-like-bd"/>
</dbReference>
<dbReference type="PANTHER" id="PTHR12126:SF11">
    <property type="entry name" value="NADH DEHYDROGENASE [UBIQUINONE] 1 ALPHA SUBCOMPLEX SUBUNIT 9, MITOCHONDRIAL"/>
    <property type="match status" value="1"/>
</dbReference>
<evidence type="ECO:0000313" key="3">
    <source>
        <dbReference type="EMBL" id="OAF00432.1"/>
    </source>
</evidence>
<comment type="caution">
    <text evidence="3">The sequence shown here is derived from an EMBL/GenBank/DDBJ whole genome shotgun (WGS) entry which is preliminary data.</text>
</comment>
<dbReference type="GO" id="GO:0044877">
    <property type="term" value="F:protein-containing complex binding"/>
    <property type="evidence" value="ECO:0007669"/>
    <property type="project" value="TreeGrafter"/>
</dbReference>
<gene>
    <name evidence="3" type="ORF">AYJ54_31690</name>
</gene>
<feature type="domain" description="NAD(P)-binding" evidence="2">
    <location>
        <begin position="12"/>
        <end position="119"/>
    </location>
</feature>
<organism evidence="3 4">
    <name type="scientific">Bradyrhizobium centrolobii</name>
    <dbReference type="NCBI Taxonomy" id="1505087"/>
    <lineage>
        <taxon>Bacteria</taxon>
        <taxon>Pseudomonadati</taxon>
        <taxon>Pseudomonadota</taxon>
        <taxon>Alphaproteobacteria</taxon>
        <taxon>Hyphomicrobiales</taxon>
        <taxon>Nitrobacteraceae</taxon>
        <taxon>Bradyrhizobium</taxon>
    </lineage>
</organism>
<dbReference type="Pfam" id="PF04321">
    <property type="entry name" value="RmlD_sub_bind"/>
    <property type="match status" value="1"/>
</dbReference>